<dbReference type="InterPro" id="IPR000358">
    <property type="entry name" value="RNR_small_fam"/>
</dbReference>
<keyword evidence="2" id="KW-1185">Reference proteome</keyword>
<dbReference type="AlphaFoldDB" id="A0AAW0IVN1"/>
<dbReference type="GO" id="GO:0009263">
    <property type="term" value="P:deoxyribonucleotide biosynthetic process"/>
    <property type="evidence" value="ECO:0007669"/>
    <property type="project" value="InterPro"/>
</dbReference>
<protein>
    <submittedName>
        <fullName evidence="1">Ribonucleoside-diphosphate reductase small chain</fullName>
    </submittedName>
</protein>
<proteinExistence type="predicted"/>
<gene>
    <name evidence="1" type="primary">RIR2_1</name>
    <name evidence="1" type="ORF">CFP56_041343</name>
</gene>
<dbReference type="EMBL" id="PKMF04000826">
    <property type="protein sequence ID" value="KAK7818463.1"/>
    <property type="molecule type" value="Genomic_DNA"/>
</dbReference>
<evidence type="ECO:0000313" key="1">
    <source>
        <dbReference type="EMBL" id="KAK7818463.1"/>
    </source>
</evidence>
<name>A0AAW0IVN1_QUESU</name>
<dbReference type="Gene3D" id="1.10.620.20">
    <property type="entry name" value="Ribonucleotide Reductase, subunit A"/>
    <property type="match status" value="1"/>
</dbReference>
<dbReference type="Proteomes" id="UP000237347">
    <property type="component" value="Unassembled WGS sequence"/>
</dbReference>
<reference evidence="1 2" key="1">
    <citation type="journal article" date="2018" name="Sci. Data">
        <title>The draft genome sequence of cork oak.</title>
        <authorList>
            <person name="Ramos A.M."/>
            <person name="Usie A."/>
            <person name="Barbosa P."/>
            <person name="Barros P.M."/>
            <person name="Capote T."/>
            <person name="Chaves I."/>
            <person name="Simoes F."/>
            <person name="Abreu I."/>
            <person name="Carrasquinho I."/>
            <person name="Faro C."/>
            <person name="Guimaraes J.B."/>
            <person name="Mendonca D."/>
            <person name="Nobrega F."/>
            <person name="Rodrigues L."/>
            <person name="Saibo N.J.M."/>
            <person name="Varela M.C."/>
            <person name="Egas C."/>
            <person name="Matos J."/>
            <person name="Miguel C.M."/>
            <person name="Oliveira M.M."/>
            <person name="Ricardo C.P."/>
            <person name="Goncalves S."/>
        </authorList>
    </citation>
    <scope>NUCLEOTIDE SEQUENCE [LARGE SCALE GENOMIC DNA]</scope>
    <source>
        <strain evidence="2">cv. HL8</strain>
    </source>
</reference>
<dbReference type="InterPro" id="IPR012348">
    <property type="entry name" value="RNR-like"/>
</dbReference>
<dbReference type="SUPFAM" id="SSF47240">
    <property type="entry name" value="Ferritin-like"/>
    <property type="match status" value="1"/>
</dbReference>
<dbReference type="Pfam" id="PF00268">
    <property type="entry name" value="Ribonuc_red_sm"/>
    <property type="match status" value="1"/>
</dbReference>
<comment type="caution">
    <text evidence="1">The sequence shown here is derived from an EMBL/GenBank/DDBJ whole genome shotgun (WGS) entry which is preliminary data.</text>
</comment>
<organism evidence="1 2">
    <name type="scientific">Quercus suber</name>
    <name type="common">Cork oak</name>
    <dbReference type="NCBI Taxonomy" id="58331"/>
    <lineage>
        <taxon>Eukaryota</taxon>
        <taxon>Viridiplantae</taxon>
        <taxon>Streptophyta</taxon>
        <taxon>Embryophyta</taxon>
        <taxon>Tracheophyta</taxon>
        <taxon>Spermatophyta</taxon>
        <taxon>Magnoliopsida</taxon>
        <taxon>eudicotyledons</taxon>
        <taxon>Gunneridae</taxon>
        <taxon>Pentapetalae</taxon>
        <taxon>rosids</taxon>
        <taxon>fabids</taxon>
        <taxon>Fagales</taxon>
        <taxon>Fagaceae</taxon>
        <taxon>Quercus</taxon>
    </lineage>
</organism>
<dbReference type="GO" id="GO:0016491">
    <property type="term" value="F:oxidoreductase activity"/>
    <property type="evidence" value="ECO:0007669"/>
    <property type="project" value="InterPro"/>
</dbReference>
<evidence type="ECO:0000313" key="2">
    <source>
        <dbReference type="Proteomes" id="UP000237347"/>
    </source>
</evidence>
<dbReference type="InterPro" id="IPR009078">
    <property type="entry name" value="Ferritin-like_SF"/>
</dbReference>
<sequence length="158" mass="18006">MPRLTFSNELISRDEGLHCDFACLLYILLRKKPSEERMKGFVRDVAMVVSHVPLAGKPNDFGNRTFKEQKGTRLNYRISKSTTWTINANSFWRISLVAKELEFILQSSAMVISHVPLAGKPNDFGNRTFKNKRAQDSIIESQRAQLGPSMPILFEGFL</sequence>
<accession>A0AAW0IVN1</accession>